<dbReference type="InterPro" id="IPR036020">
    <property type="entry name" value="WW_dom_sf"/>
</dbReference>
<sequence length="315" mass="31855">MSSFVPPSGPPPPKVPEGWKAVWNEQYSEWFYVDLQTKQSQWEKPPDPFASSGGAGDVTSSGGPPGYDHNSAVDTGPEKGNGGAVYGQTGAGNGSNQVDEDERLARQLQAEEEARTASAGGGAAHSYYGQSPSAQGQNPTSPSQGQLPSRDAGGEKKRGLLGKLTSKLGGGSSSKPSGYAQGFPQQQYPQRYPVPGYGGYPQQQPYGGGYGGGYGGPPPGGYYQQQQQRPQRSGLGTGGGLALGAGAGLLGGVMLGEALDNNQNQAYDQGYDQGMDNGGGGGDMGGGGGGDMGGGDMGGGDMGKSMAIAPILTMC</sequence>
<reference evidence="3" key="1">
    <citation type="journal article" date="2020" name="Stud. Mycol.">
        <title>101 Dothideomycetes genomes: a test case for predicting lifestyles and emergence of pathogens.</title>
        <authorList>
            <person name="Haridas S."/>
            <person name="Albert R."/>
            <person name="Binder M."/>
            <person name="Bloem J."/>
            <person name="Labutti K."/>
            <person name="Salamov A."/>
            <person name="Andreopoulos B."/>
            <person name="Baker S."/>
            <person name="Barry K."/>
            <person name="Bills G."/>
            <person name="Bluhm B."/>
            <person name="Cannon C."/>
            <person name="Castanera R."/>
            <person name="Culley D."/>
            <person name="Daum C."/>
            <person name="Ezra D."/>
            <person name="Gonzalez J."/>
            <person name="Henrissat B."/>
            <person name="Kuo A."/>
            <person name="Liang C."/>
            <person name="Lipzen A."/>
            <person name="Lutzoni F."/>
            <person name="Magnuson J."/>
            <person name="Mondo S."/>
            <person name="Nolan M."/>
            <person name="Ohm R."/>
            <person name="Pangilinan J."/>
            <person name="Park H.-J."/>
            <person name="Ramirez L."/>
            <person name="Alfaro M."/>
            <person name="Sun H."/>
            <person name="Tritt A."/>
            <person name="Yoshinaga Y."/>
            <person name="Zwiers L.-H."/>
            <person name="Turgeon B."/>
            <person name="Goodwin S."/>
            <person name="Spatafora J."/>
            <person name="Crous P."/>
            <person name="Grigoriev I."/>
        </authorList>
    </citation>
    <scope>NUCLEOTIDE SEQUENCE</scope>
    <source>
        <strain evidence="3">CBS 113389</strain>
    </source>
</reference>
<name>A0A6A6PFZ6_9PEZI</name>
<dbReference type="SUPFAM" id="SSF51045">
    <property type="entry name" value="WW domain"/>
    <property type="match status" value="1"/>
</dbReference>
<organism evidence="3 4">
    <name type="scientific">Neohortaea acidophila</name>
    <dbReference type="NCBI Taxonomy" id="245834"/>
    <lineage>
        <taxon>Eukaryota</taxon>
        <taxon>Fungi</taxon>
        <taxon>Dikarya</taxon>
        <taxon>Ascomycota</taxon>
        <taxon>Pezizomycotina</taxon>
        <taxon>Dothideomycetes</taxon>
        <taxon>Dothideomycetidae</taxon>
        <taxon>Mycosphaerellales</taxon>
        <taxon>Teratosphaeriaceae</taxon>
        <taxon>Neohortaea</taxon>
    </lineage>
</organism>
<gene>
    <name evidence="3" type="ORF">BDY17DRAFT_306013</name>
</gene>
<feature type="compositionally biased region" description="Gly residues" evidence="1">
    <location>
        <begin position="206"/>
        <end position="215"/>
    </location>
</feature>
<accession>A0A6A6PFZ6</accession>
<dbReference type="CDD" id="cd00201">
    <property type="entry name" value="WW"/>
    <property type="match status" value="1"/>
</dbReference>
<dbReference type="InterPro" id="IPR001202">
    <property type="entry name" value="WW_dom"/>
</dbReference>
<feature type="compositionally biased region" description="Polar residues" evidence="1">
    <location>
        <begin position="128"/>
        <end position="147"/>
    </location>
</feature>
<feature type="region of interest" description="Disordered" evidence="1">
    <location>
        <begin position="38"/>
        <end position="239"/>
    </location>
</feature>
<dbReference type="EMBL" id="MU001643">
    <property type="protein sequence ID" value="KAF2478900.1"/>
    <property type="molecule type" value="Genomic_DNA"/>
</dbReference>
<evidence type="ECO:0000256" key="1">
    <source>
        <dbReference type="SAM" id="MobiDB-lite"/>
    </source>
</evidence>
<dbReference type="Gene3D" id="2.20.70.10">
    <property type="match status" value="1"/>
</dbReference>
<dbReference type="Pfam" id="PF00397">
    <property type="entry name" value="WW"/>
    <property type="match status" value="1"/>
</dbReference>
<dbReference type="AlphaFoldDB" id="A0A6A6PFZ6"/>
<feature type="compositionally biased region" description="Gly residues" evidence="1">
    <location>
        <begin position="79"/>
        <end position="93"/>
    </location>
</feature>
<feature type="domain" description="WW" evidence="2">
    <location>
        <begin position="13"/>
        <end position="47"/>
    </location>
</feature>
<dbReference type="Proteomes" id="UP000799767">
    <property type="component" value="Unassembled WGS sequence"/>
</dbReference>
<dbReference type="RefSeq" id="XP_033585470.1">
    <property type="nucleotide sequence ID" value="XM_033734973.1"/>
</dbReference>
<dbReference type="PROSITE" id="PS01159">
    <property type="entry name" value="WW_DOMAIN_1"/>
    <property type="match status" value="1"/>
</dbReference>
<dbReference type="SMART" id="SM00456">
    <property type="entry name" value="WW"/>
    <property type="match status" value="1"/>
</dbReference>
<protein>
    <recommendedName>
        <fullName evidence="2">WW domain-containing protein</fullName>
    </recommendedName>
</protein>
<evidence type="ECO:0000313" key="3">
    <source>
        <dbReference type="EMBL" id="KAF2478900.1"/>
    </source>
</evidence>
<feature type="compositionally biased region" description="Low complexity" evidence="1">
    <location>
        <begin position="161"/>
        <end position="205"/>
    </location>
</feature>
<feature type="compositionally biased region" description="Low complexity" evidence="1">
    <location>
        <begin position="221"/>
        <end position="234"/>
    </location>
</feature>
<keyword evidence="4" id="KW-1185">Reference proteome</keyword>
<dbReference type="OrthoDB" id="2530521at2759"/>
<evidence type="ECO:0000259" key="2">
    <source>
        <dbReference type="PROSITE" id="PS50020"/>
    </source>
</evidence>
<evidence type="ECO:0000313" key="4">
    <source>
        <dbReference type="Proteomes" id="UP000799767"/>
    </source>
</evidence>
<proteinExistence type="predicted"/>
<dbReference type="GeneID" id="54475975"/>
<dbReference type="PROSITE" id="PS50020">
    <property type="entry name" value="WW_DOMAIN_2"/>
    <property type="match status" value="1"/>
</dbReference>